<evidence type="ECO:0000313" key="2">
    <source>
        <dbReference type="EMBL" id="GFH22202.1"/>
    </source>
</evidence>
<dbReference type="AlphaFoldDB" id="A0A6A0A0G3"/>
<accession>A0A6A0A0G3</accession>
<proteinExistence type="predicted"/>
<sequence>MDRARLMPTPAGWRPSGGSKGSRAPCLACVQQPVQPGQPHPSCGGASPDCLLSQGEQQGGKGSGRRSEHQGGQGSSKLKQQGV</sequence>
<evidence type="ECO:0000256" key="1">
    <source>
        <dbReference type="SAM" id="MobiDB-lite"/>
    </source>
</evidence>
<dbReference type="Proteomes" id="UP000485058">
    <property type="component" value="Unassembled WGS sequence"/>
</dbReference>
<reference evidence="2 3" key="1">
    <citation type="submission" date="2020-02" db="EMBL/GenBank/DDBJ databases">
        <title>Draft genome sequence of Haematococcus lacustris strain NIES-144.</title>
        <authorList>
            <person name="Morimoto D."/>
            <person name="Nakagawa S."/>
            <person name="Yoshida T."/>
            <person name="Sawayama S."/>
        </authorList>
    </citation>
    <scope>NUCLEOTIDE SEQUENCE [LARGE SCALE GENOMIC DNA]</scope>
    <source>
        <strain evidence="2 3">NIES-144</strain>
    </source>
</reference>
<feature type="compositionally biased region" description="Low complexity" evidence="1">
    <location>
        <begin position="30"/>
        <end position="41"/>
    </location>
</feature>
<evidence type="ECO:0000313" key="3">
    <source>
        <dbReference type="Proteomes" id="UP000485058"/>
    </source>
</evidence>
<organism evidence="2 3">
    <name type="scientific">Haematococcus lacustris</name>
    <name type="common">Green alga</name>
    <name type="synonym">Haematococcus pluvialis</name>
    <dbReference type="NCBI Taxonomy" id="44745"/>
    <lineage>
        <taxon>Eukaryota</taxon>
        <taxon>Viridiplantae</taxon>
        <taxon>Chlorophyta</taxon>
        <taxon>core chlorophytes</taxon>
        <taxon>Chlorophyceae</taxon>
        <taxon>CS clade</taxon>
        <taxon>Chlamydomonadales</taxon>
        <taxon>Haematococcaceae</taxon>
        <taxon>Haematococcus</taxon>
    </lineage>
</organism>
<name>A0A6A0A0G3_HAELA</name>
<dbReference type="EMBL" id="BLLF01001989">
    <property type="protein sequence ID" value="GFH22202.1"/>
    <property type="molecule type" value="Genomic_DNA"/>
</dbReference>
<gene>
    <name evidence="2" type="ORF">HaLaN_19627</name>
</gene>
<keyword evidence="3" id="KW-1185">Reference proteome</keyword>
<protein>
    <submittedName>
        <fullName evidence="2">Uncharacterized protein</fullName>
    </submittedName>
</protein>
<comment type="caution">
    <text evidence="2">The sequence shown here is derived from an EMBL/GenBank/DDBJ whole genome shotgun (WGS) entry which is preliminary data.</text>
</comment>
<feature type="region of interest" description="Disordered" evidence="1">
    <location>
        <begin position="1"/>
        <end position="83"/>
    </location>
</feature>